<name>A0AAD8A656_DIPPU</name>
<keyword evidence="2" id="KW-1185">Reference proteome</keyword>
<reference evidence="1" key="2">
    <citation type="submission" date="2023-05" db="EMBL/GenBank/DDBJ databases">
        <authorList>
            <person name="Fouks B."/>
        </authorList>
    </citation>
    <scope>NUCLEOTIDE SEQUENCE</scope>
    <source>
        <strain evidence="1">Stay&amp;Tobe</strain>
        <tissue evidence="1">Testes</tissue>
    </source>
</reference>
<feature type="non-terminal residue" evidence="1">
    <location>
        <position position="1"/>
    </location>
</feature>
<dbReference type="AlphaFoldDB" id="A0AAD8A656"/>
<protein>
    <submittedName>
        <fullName evidence="1">Uncharacterized protein</fullName>
    </submittedName>
</protein>
<reference evidence="1" key="1">
    <citation type="journal article" date="2023" name="IScience">
        <title>Live-bearing cockroach genome reveals convergent evolutionary mechanisms linked to viviparity in insects and beyond.</title>
        <authorList>
            <person name="Fouks B."/>
            <person name="Harrison M.C."/>
            <person name="Mikhailova A.A."/>
            <person name="Marchal E."/>
            <person name="English S."/>
            <person name="Carruthers M."/>
            <person name="Jennings E.C."/>
            <person name="Chiamaka E.L."/>
            <person name="Frigard R.A."/>
            <person name="Pippel M."/>
            <person name="Attardo G.M."/>
            <person name="Benoit J.B."/>
            <person name="Bornberg-Bauer E."/>
            <person name="Tobe S.S."/>
        </authorList>
    </citation>
    <scope>NUCLEOTIDE SEQUENCE</scope>
    <source>
        <strain evidence="1">Stay&amp;Tobe</strain>
    </source>
</reference>
<gene>
    <name evidence="1" type="ORF">L9F63_015261</name>
</gene>
<accession>A0AAD8A656</accession>
<dbReference type="EMBL" id="JASPKZ010003456">
    <property type="protein sequence ID" value="KAJ9593194.1"/>
    <property type="molecule type" value="Genomic_DNA"/>
</dbReference>
<comment type="caution">
    <text evidence="1">The sequence shown here is derived from an EMBL/GenBank/DDBJ whole genome shotgun (WGS) entry which is preliminary data.</text>
</comment>
<dbReference type="Proteomes" id="UP001233999">
    <property type="component" value="Unassembled WGS sequence"/>
</dbReference>
<evidence type="ECO:0000313" key="1">
    <source>
        <dbReference type="EMBL" id="KAJ9593194.1"/>
    </source>
</evidence>
<organism evidence="1 2">
    <name type="scientific">Diploptera punctata</name>
    <name type="common">Pacific beetle cockroach</name>
    <dbReference type="NCBI Taxonomy" id="6984"/>
    <lineage>
        <taxon>Eukaryota</taxon>
        <taxon>Metazoa</taxon>
        <taxon>Ecdysozoa</taxon>
        <taxon>Arthropoda</taxon>
        <taxon>Hexapoda</taxon>
        <taxon>Insecta</taxon>
        <taxon>Pterygota</taxon>
        <taxon>Neoptera</taxon>
        <taxon>Polyneoptera</taxon>
        <taxon>Dictyoptera</taxon>
        <taxon>Blattodea</taxon>
        <taxon>Blaberoidea</taxon>
        <taxon>Blaberidae</taxon>
        <taxon>Diplopterinae</taxon>
        <taxon>Diploptera</taxon>
    </lineage>
</organism>
<sequence length="172" mass="19874">YIDVQFFYFKEEEVSCELSQLFVRQFKNLSENIKEGIFIGSLVRELFKDKPFSEHLKKIKNLGIIQTYRKNASKSEVIMTALLKGCKCWHIVIVIFLLSCKAEVLRISNNSYLTSFKNGIFQDDKSHLDAYAFFDNYIECLLTVNLQTITLVECLLMSAVKCLLMSAVKCLL</sequence>
<evidence type="ECO:0000313" key="2">
    <source>
        <dbReference type="Proteomes" id="UP001233999"/>
    </source>
</evidence>
<feature type="non-terminal residue" evidence="1">
    <location>
        <position position="172"/>
    </location>
</feature>
<proteinExistence type="predicted"/>